<dbReference type="AlphaFoldDB" id="A0A173U2F4"/>
<dbReference type="Proteomes" id="UP000095453">
    <property type="component" value="Unassembled WGS sequence"/>
</dbReference>
<reference evidence="2 3" key="1">
    <citation type="submission" date="2015-09" db="EMBL/GenBank/DDBJ databases">
        <authorList>
            <consortium name="Pathogen Informatics"/>
        </authorList>
    </citation>
    <scope>NUCLEOTIDE SEQUENCE [LARGE SCALE GENOMIC DNA]</scope>
    <source>
        <strain evidence="2 3">2789STDY5608887</strain>
    </source>
</reference>
<evidence type="ECO:0000313" key="3">
    <source>
        <dbReference type="Proteomes" id="UP000095453"/>
    </source>
</evidence>
<proteinExistence type="predicted"/>
<accession>A0A173U2F4</accession>
<name>A0A173U2F4_9FIRM</name>
<feature type="transmembrane region" description="Helical" evidence="1">
    <location>
        <begin position="41"/>
        <end position="62"/>
    </location>
</feature>
<organism evidence="2 3">
    <name type="scientific">Roseburia inulinivorans</name>
    <dbReference type="NCBI Taxonomy" id="360807"/>
    <lineage>
        <taxon>Bacteria</taxon>
        <taxon>Bacillati</taxon>
        <taxon>Bacillota</taxon>
        <taxon>Clostridia</taxon>
        <taxon>Lachnospirales</taxon>
        <taxon>Lachnospiraceae</taxon>
        <taxon>Roseburia</taxon>
    </lineage>
</organism>
<sequence>MTNAETIWNVISWYYGNSTPIGLLLIVMTVYLLAKKKEYRYYTVGGLFFSFLILNQLTYRVITKLGEGSTYYRFLWMFPVSLLAAWFLLKILERVESGWIKAVCVIMAGCLVFLYSGMGTSEWFRLPENIYQMPEDQIQIADLIDEVTDGERVNVYAEDSLLYGIREYNANICLVTEGERGYLYHIITEDDPNASGNLMLGILVNAKIDYIAVRKEYSGAKVALNSGGCVKVGQTDNYALYYVDQERSQADLYHTYNSDWNTATVIAGVEDVMVQGTEGEQQFLLYGNGRLEAFNNETGEQQILFAGTDTFYSKEYEDYIVCEIDNRNQGITEQLMQKIKVEEEKSKPIILVLKRPLTWGEKSDRLLEWIETGESQIQGVYALNADENKKEMLTGQCFQCHIANGSDGNALLVQVFGE</sequence>
<protein>
    <submittedName>
        <fullName evidence="2">Uncharacterized protein</fullName>
    </submittedName>
</protein>
<gene>
    <name evidence="2" type="ORF">ERS852444_01807</name>
</gene>
<evidence type="ECO:0000313" key="2">
    <source>
        <dbReference type="EMBL" id="CUN08487.1"/>
    </source>
</evidence>
<feature type="transmembrane region" description="Helical" evidence="1">
    <location>
        <begin position="74"/>
        <end position="92"/>
    </location>
</feature>
<dbReference type="RefSeq" id="WP_055169223.1">
    <property type="nucleotide sequence ID" value="NZ_CYXX01000012.1"/>
</dbReference>
<keyword evidence="1" id="KW-0472">Membrane</keyword>
<evidence type="ECO:0000256" key="1">
    <source>
        <dbReference type="SAM" id="Phobius"/>
    </source>
</evidence>
<feature type="transmembrane region" description="Helical" evidence="1">
    <location>
        <begin position="12"/>
        <end position="34"/>
    </location>
</feature>
<keyword evidence="1" id="KW-0812">Transmembrane</keyword>
<keyword evidence="1" id="KW-1133">Transmembrane helix</keyword>
<dbReference type="EMBL" id="CYXX01000012">
    <property type="protein sequence ID" value="CUN08487.1"/>
    <property type="molecule type" value="Genomic_DNA"/>
</dbReference>
<feature type="transmembrane region" description="Helical" evidence="1">
    <location>
        <begin position="99"/>
        <end position="118"/>
    </location>
</feature>